<sequence length="549" mass="60493">MLRLADVREAAYAEVEQLLQDVLKDELPPVKPRVADALARKSSRNVARMLHKKLKRHSESVKEDLNSVIAQAQALEAATASLTVTVDVCEKRRAWVPHQQTALSRGWRTIHKSTNAFLAQSTHILFQLDSAAEAAAANSFVNICRWSRLCLFIVIATTTFAVSPGMPKYSGDDRVDAAIKETSRKVGVEDASGAVLLKLLDVACCLRRAPSADKLAEAHTDHGNGLLRAIATELGNLPPHLRRPDVSQSSSIWDLLEDYLTTAKSSSRVAASMRRVEVLGASKVGRELVYAVRVLLRSSSHLRTVKPSLDKLCKEMEACLQDRAVSDRRNKLNHLLPPNTKDVALAMAYSGQHFDRSWPAAAVHRSVVLTEVVSGQLEAPCAWDDLYDALTTMSSDAQVAEAIALSLELQLRDGLRDGIGSEHETFMELCRTVRGRCLSQRKVIREAAWRDLISWQTDDGAPSTSRLTVTWYHSLMVTAVGASRSAVRPRPTPRVFAVRGGEHGAPLCSAGFKLPLHVAWGAASRDSVWQGVGRRCEGHRRWLPVSRPW</sequence>
<protein>
    <submittedName>
        <fullName evidence="1">Uncharacterized protein</fullName>
    </submittedName>
</protein>
<name>A0ACC3CD20_PYRYE</name>
<gene>
    <name evidence="1" type="ORF">I4F81_010563</name>
</gene>
<evidence type="ECO:0000313" key="2">
    <source>
        <dbReference type="Proteomes" id="UP000798662"/>
    </source>
</evidence>
<comment type="caution">
    <text evidence="1">The sequence shown here is derived from an EMBL/GenBank/DDBJ whole genome shotgun (WGS) entry which is preliminary data.</text>
</comment>
<organism evidence="1 2">
    <name type="scientific">Pyropia yezoensis</name>
    <name type="common">Susabi-nori</name>
    <name type="synonym">Porphyra yezoensis</name>
    <dbReference type="NCBI Taxonomy" id="2788"/>
    <lineage>
        <taxon>Eukaryota</taxon>
        <taxon>Rhodophyta</taxon>
        <taxon>Bangiophyceae</taxon>
        <taxon>Bangiales</taxon>
        <taxon>Bangiaceae</taxon>
        <taxon>Pyropia</taxon>
    </lineage>
</organism>
<dbReference type="Proteomes" id="UP000798662">
    <property type="component" value="Chromosome 3"/>
</dbReference>
<keyword evidence="2" id="KW-1185">Reference proteome</keyword>
<accession>A0ACC3CD20</accession>
<dbReference type="EMBL" id="CM020620">
    <property type="protein sequence ID" value="KAK1868067.1"/>
    <property type="molecule type" value="Genomic_DNA"/>
</dbReference>
<proteinExistence type="predicted"/>
<evidence type="ECO:0000313" key="1">
    <source>
        <dbReference type="EMBL" id="KAK1868067.1"/>
    </source>
</evidence>
<reference evidence="1" key="1">
    <citation type="submission" date="2019-11" db="EMBL/GenBank/DDBJ databases">
        <title>Nori genome reveals adaptations in red seaweeds to the harsh intertidal environment.</title>
        <authorList>
            <person name="Wang D."/>
            <person name="Mao Y."/>
        </authorList>
    </citation>
    <scope>NUCLEOTIDE SEQUENCE</scope>
    <source>
        <tissue evidence="1">Gametophyte</tissue>
    </source>
</reference>